<feature type="region of interest" description="Disordered" evidence="1">
    <location>
        <begin position="63"/>
        <end position="83"/>
    </location>
</feature>
<dbReference type="Proteomes" id="UP001249076">
    <property type="component" value="Unassembled WGS sequence"/>
</dbReference>
<name>A0AAJ2F267_ACIDE</name>
<feature type="region of interest" description="Disordered" evidence="1">
    <location>
        <begin position="106"/>
        <end position="135"/>
    </location>
</feature>
<feature type="region of interest" description="Disordered" evidence="1">
    <location>
        <begin position="1"/>
        <end position="28"/>
    </location>
</feature>
<dbReference type="AlphaFoldDB" id="A0AAJ2F267"/>
<organism evidence="2 5">
    <name type="scientific">Acidovorax delafieldii</name>
    <name type="common">Pseudomonas delafieldii</name>
    <dbReference type="NCBI Taxonomy" id="47920"/>
    <lineage>
        <taxon>Bacteria</taxon>
        <taxon>Pseudomonadati</taxon>
        <taxon>Pseudomonadota</taxon>
        <taxon>Betaproteobacteria</taxon>
        <taxon>Burkholderiales</taxon>
        <taxon>Comamonadaceae</taxon>
        <taxon>Acidovorax</taxon>
    </lineage>
</organism>
<feature type="compositionally biased region" description="Low complexity" evidence="1">
    <location>
        <begin position="118"/>
        <end position="130"/>
    </location>
</feature>
<protein>
    <submittedName>
        <fullName evidence="2">Uncharacterized protein</fullName>
    </submittedName>
</protein>
<evidence type="ECO:0000313" key="4">
    <source>
        <dbReference type="Proteomes" id="UP001249076"/>
    </source>
</evidence>
<evidence type="ECO:0000256" key="1">
    <source>
        <dbReference type="SAM" id="MobiDB-lite"/>
    </source>
</evidence>
<evidence type="ECO:0000313" key="2">
    <source>
        <dbReference type="EMBL" id="MDR6768420.1"/>
    </source>
</evidence>
<keyword evidence="4" id="KW-1185">Reference proteome</keyword>
<comment type="caution">
    <text evidence="2">The sequence shown here is derived from an EMBL/GenBank/DDBJ whole genome shotgun (WGS) entry which is preliminary data.</text>
</comment>
<proteinExistence type="predicted"/>
<dbReference type="RefSeq" id="WP_209818384.1">
    <property type="nucleotide sequence ID" value="NZ_JAVDTL010000005.1"/>
</dbReference>
<feature type="compositionally biased region" description="Polar residues" evidence="1">
    <location>
        <begin position="1"/>
        <end position="25"/>
    </location>
</feature>
<evidence type="ECO:0000313" key="5">
    <source>
        <dbReference type="Proteomes" id="UP001253458"/>
    </source>
</evidence>
<reference evidence="2 4" key="1">
    <citation type="submission" date="2023-07" db="EMBL/GenBank/DDBJ databases">
        <title>Sorghum-associated microbial communities from plants grown in Nebraska, USA.</title>
        <authorList>
            <person name="Schachtman D."/>
        </authorList>
    </citation>
    <scope>NUCLEOTIDE SEQUENCE</scope>
    <source>
        <strain evidence="3 4">BE105</strain>
        <strain evidence="2">BE69</strain>
    </source>
</reference>
<gene>
    <name evidence="2" type="ORF">J2W88_003722</name>
    <name evidence="3" type="ORF">J2W93_002388</name>
</gene>
<evidence type="ECO:0000313" key="3">
    <source>
        <dbReference type="EMBL" id="MDR6837550.1"/>
    </source>
</evidence>
<dbReference type="EMBL" id="JAVDTS010000003">
    <property type="protein sequence ID" value="MDR6837550.1"/>
    <property type="molecule type" value="Genomic_DNA"/>
</dbReference>
<dbReference type="PANTHER" id="PTHR39431">
    <property type="entry name" value="FRPA/C-RELATED PROTEIN"/>
    <property type="match status" value="1"/>
</dbReference>
<accession>A0AAJ2F267</accession>
<dbReference type="Proteomes" id="UP001253458">
    <property type="component" value="Unassembled WGS sequence"/>
</dbReference>
<dbReference type="EMBL" id="JAVDTL010000005">
    <property type="protein sequence ID" value="MDR6768420.1"/>
    <property type="molecule type" value="Genomic_DNA"/>
</dbReference>
<dbReference type="PANTHER" id="PTHR39431:SF1">
    <property type="entry name" value="FRPA_C-RELATED PROTEIN"/>
    <property type="match status" value="1"/>
</dbReference>
<sequence length="360" mass="37971">MKIESSTLQMQAQRVASRVHTQSSRMEAWVGDRLPASTPGLTRAAPAVQISSAARLARAAQDAVAPTNAADPAPDSSPGDGLTPQLAMIRDLIARMTGVQVRVYTGQTEPVPSPPSLPASRPATTPAAEAGRPRSGWGLLVEQREVVVETESTQFTAQGMVRTADGQEIRFSLQLDMQRSYRQASSFSLRLGDAAAVDPLVINFDGSAAQLQDLRFAFDLDSDGQTDNVPLLAGNRGYLALDLNHNGRIDNGRELFGPGTGNGFAELAVYDSDGNGWIDEADPVFQQLQVWTPSADGADGAGNLRTLADVGVGALSTHAVATPFALRTADNASLGTVRSTSAYLREDGSVGTVQQVDLTV</sequence>